<keyword evidence="8 24" id="KW-0808">Transferase</keyword>
<feature type="binding site" evidence="21">
    <location>
        <position position="95"/>
    </location>
    <ligand>
        <name>substrate</name>
    </ligand>
</feature>
<name>A0AAU7E9A2_9BACT</name>
<evidence type="ECO:0000256" key="11">
    <source>
        <dbReference type="ARBA" id="ARBA00022741"/>
    </source>
</evidence>
<keyword evidence="14 23" id="KW-0460">Magnesium</keyword>
<keyword evidence="18" id="KW-0594">Phospholipid biosynthesis</keyword>
<reference evidence="25" key="1">
    <citation type="submission" date="2024-05" db="EMBL/GenBank/DDBJ databases">
        <title>Campylobacter coli isolated from environmental waters in Slovenia.</title>
        <authorList>
            <person name="Zautner A.E."/>
            <person name="Bunk B."/>
            <person name="Riedel T."/>
            <person name="Sproeer C."/>
        </authorList>
    </citation>
    <scope>NUCLEOTIDE SEQUENCE</scope>
    <source>
        <strain evidence="25">CCS1377</strain>
    </source>
</reference>
<comment type="cofactor">
    <cofactor evidence="23">
        <name>Mg(2+)</name>
        <dbReference type="ChEBI" id="CHEBI:18420"/>
    </cofactor>
    <text evidence="23">Mn(2+), Zn(2+), Cd(2+) and Co(2+) support activity to lesser extents.</text>
</comment>
<organism evidence="25">
    <name type="scientific">Campylobacter sp. CCS1377</name>
    <dbReference type="NCBI Taxonomy" id="3158229"/>
    <lineage>
        <taxon>Bacteria</taxon>
        <taxon>Pseudomonadati</taxon>
        <taxon>Campylobacterota</taxon>
        <taxon>Epsilonproteobacteria</taxon>
        <taxon>Campylobacterales</taxon>
        <taxon>Campylobacteraceae</taxon>
        <taxon>Campylobacter</taxon>
    </lineage>
</organism>
<keyword evidence="11 22" id="KW-0547">Nucleotide-binding</keyword>
<dbReference type="EMBL" id="CP155620">
    <property type="protein sequence ID" value="XBJ29448.1"/>
    <property type="molecule type" value="Genomic_DNA"/>
</dbReference>
<evidence type="ECO:0000256" key="8">
    <source>
        <dbReference type="ARBA" id="ARBA00022679"/>
    </source>
</evidence>
<evidence type="ECO:0000256" key="24">
    <source>
        <dbReference type="RuleBase" id="RU363065"/>
    </source>
</evidence>
<keyword evidence="15 24" id="KW-1133">Transmembrane helix</keyword>
<evidence type="ECO:0000256" key="18">
    <source>
        <dbReference type="ARBA" id="ARBA00023209"/>
    </source>
</evidence>
<evidence type="ECO:0000256" key="6">
    <source>
        <dbReference type="ARBA" id="ARBA00022516"/>
    </source>
</evidence>
<comment type="subcellular location">
    <subcellularLocation>
        <location evidence="1">Cell inner membrane</location>
        <topology evidence="1">Multi-pass membrane protein</topology>
    </subcellularLocation>
</comment>
<feature type="binding site" evidence="22">
    <location>
        <position position="73"/>
    </location>
    <ligand>
        <name>ATP</name>
        <dbReference type="ChEBI" id="CHEBI:30616"/>
    </ligand>
</feature>
<protein>
    <recommendedName>
        <fullName evidence="4 24">Diacylglycerol kinase</fullName>
        <ecNumber evidence="3 24">2.7.1.107</ecNumber>
    </recommendedName>
</protein>
<evidence type="ECO:0000256" key="9">
    <source>
        <dbReference type="ARBA" id="ARBA00022692"/>
    </source>
</evidence>
<keyword evidence="12 24" id="KW-0418">Kinase</keyword>
<keyword evidence="19 24" id="KW-1208">Phospholipid metabolism</keyword>
<dbReference type="InterPro" id="IPR033718">
    <property type="entry name" value="DAGK_prok"/>
</dbReference>
<evidence type="ECO:0000256" key="16">
    <source>
        <dbReference type="ARBA" id="ARBA00023098"/>
    </source>
</evidence>
<dbReference type="PANTHER" id="PTHR34299:SF1">
    <property type="entry name" value="DIACYLGLYCEROL KINASE"/>
    <property type="match status" value="1"/>
</dbReference>
<evidence type="ECO:0000256" key="17">
    <source>
        <dbReference type="ARBA" id="ARBA00023136"/>
    </source>
</evidence>
<accession>A0AAU7E9A2</accession>
<dbReference type="AlphaFoldDB" id="A0AAU7E9A2"/>
<dbReference type="PANTHER" id="PTHR34299">
    <property type="entry name" value="DIACYLGLYCEROL KINASE"/>
    <property type="match status" value="1"/>
</dbReference>
<dbReference type="InterPro" id="IPR036945">
    <property type="entry name" value="DAGK_sf"/>
</dbReference>
<evidence type="ECO:0000256" key="5">
    <source>
        <dbReference type="ARBA" id="ARBA00022475"/>
    </source>
</evidence>
<evidence type="ECO:0000256" key="15">
    <source>
        <dbReference type="ARBA" id="ARBA00022989"/>
    </source>
</evidence>
<keyword evidence="6" id="KW-0444">Lipid biosynthesis</keyword>
<evidence type="ECO:0000256" key="2">
    <source>
        <dbReference type="ARBA" id="ARBA00005967"/>
    </source>
</evidence>
<dbReference type="GO" id="GO:0046872">
    <property type="term" value="F:metal ion binding"/>
    <property type="evidence" value="ECO:0007669"/>
    <property type="project" value="UniProtKB-KW"/>
</dbReference>
<keyword evidence="9 24" id="KW-0812">Transmembrane</keyword>
<keyword evidence="17 24" id="KW-0472">Membrane</keyword>
<sequence length="119" mass="13393">MKPKYSLFKNSSYALSGIKFLLKDEKSFRLEVAITLPLIIFSLFLPLSFAEHFILISVLVLIFIVEALNSAIEACVDLYTDDFHILAKKAKDCGSAAVFFSVCLAVCTWLVVLFKVFFL</sequence>
<dbReference type="GO" id="GO:0004143">
    <property type="term" value="F:ATP-dependent diacylglycerol kinase activity"/>
    <property type="evidence" value="ECO:0007669"/>
    <property type="project" value="UniProtKB-EC"/>
</dbReference>
<comment type="function">
    <text evidence="24">Catalyzes the ATP-dependent phosphorylation of sn-l,2-diacylglycerol (DAG) to phosphatidic acid. Involved in the recycling of diacylglycerol produced as a by-product during membrane-derived oligosaccharide (MDO) biosynthesis.</text>
</comment>
<comment type="catalytic activity">
    <reaction evidence="24">
        <text>a 1,2-diacyl-sn-glycerol + ATP = a 1,2-diacyl-sn-glycero-3-phosphate + ADP + H(+)</text>
        <dbReference type="Rhea" id="RHEA:10272"/>
        <dbReference type="ChEBI" id="CHEBI:15378"/>
        <dbReference type="ChEBI" id="CHEBI:17815"/>
        <dbReference type="ChEBI" id="CHEBI:30616"/>
        <dbReference type="ChEBI" id="CHEBI:58608"/>
        <dbReference type="ChEBI" id="CHEBI:456216"/>
        <dbReference type="EC" id="2.7.1.107"/>
    </reaction>
</comment>
<dbReference type="Gene3D" id="1.10.287.3610">
    <property type="match status" value="1"/>
</dbReference>
<keyword evidence="10 23" id="KW-0479">Metal-binding</keyword>
<keyword evidence="7" id="KW-0997">Cell inner membrane</keyword>
<evidence type="ECO:0000256" key="21">
    <source>
        <dbReference type="PIRSR" id="PIRSR600829-2"/>
    </source>
</evidence>
<dbReference type="EC" id="2.7.1.107" evidence="3 24"/>
<keyword evidence="13 22" id="KW-0067">ATP-binding</keyword>
<dbReference type="GO" id="GO:0006654">
    <property type="term" value="P:phosphatidic acid biosynthetic process"/>
    <property type="evidence" value="ECO:0007669"/>
    <property type="project" value="InterPro"/>
</dbReference>
<evidence type="ECO:0000256" key="12">
    <source>
        <dbReference type="ARBA" id="ARBA00022777"/>
    </source>
</evidence>
<feature type="binding site" evidence="23">
    <location>
        <position position="25"/>
    </location>
    <ligand>
        <name>a divalent metal cation</name>
        <dbReference type="ChEBI" id="CHEBI:60240"/>
    </ligand>
</feature>
<comment type="similarity">
    <text evidence="2 24">Belongs to the bacterial diacylglycerol kinase family.</text>
</comment>
<evidence type="ECO:0000256" key="1">
    <source>
        <dbReference type="ARBA" id="ARBA00004429"/>
    </source>
</evidence>
<proteinExistence type="inferred from homology"/>
<feature type="active site" description="Proton acceptor" evidence="20">
    <location>
        <position position="66"/>
    </location>
</feature>
<evidence type="ECO:0000256" key="23">
    <source>
        <dbReference type="PIRSR" id="PIRSR600829-4"/>
    </source>
</evidence>
<evidence type="ECO:0000313" key="25">
    <source>
        <dbReference type="EMBL" id="XBJ29448.1"/>
    </source>
</evidence>
<feature type="binding site" evidence="22">
    <location>
        <position position="25"/>
    </location>
    <ligand>
        <name>ATP</name>
        <dbReference type="ChEBI" id="CHEBI:30616"/>
    </ligand>
</feature>
<evidence type="ECO:0000256" key="14">
    <source>
        <dbReference type="ARBA" id="ARBA00022842"/>
    </source>
</evidence>
<dbReference type="CDD" id="cd14264">
    <property type="entry name" value="DAGK_IM"/>
    <property type="match status" value="1"/>
</dbReference>
<evidence type="ECO:0000256" key="13">
    <source>
        <dbReference type="ARBA" id="ARBA00022840"/>
    </source>
</evidence>
<keyword evidence="5" id="KW-1003">Cell membrane</keyword>
<feature type="transmembrane region" description="Helical" evidence="24">
    <location>
        <begin position="53"/>
        <end position="76"/>
    </location>
</feature>
<feature type="binding site" evidence="22">
    <location>
        <position position="13"/>
    </location>
    <ligand>
        <name>ATP</name>
        <dbReference type="ChEBI" id="CHEBI:30616"/>
    </ligand>
</feature>
<evidence type="ECO:0000256" key="22">
    <source>
        <dbReference type="PIRSR" id="PIRSR600829-3"/>
    </source>
</evidence>
<evidence type="ECO:0000256" key="19">
    <source>
        <dbReference type="ARBA" id="ARBA00023264"/>
    </source>
</evidence>
<keyword evidence="16 24" id="KW-0443">Lipid metabolism</keyword>
<feature type="binding site" evidence="23">
    <location>
        <position position="73"/>
    </location>
    <ligand>
        <name>a divalent metal cation</name>
        <dbReference type="ChEBI" id="CHEBI:60240"/>
    </ligand>
</feature>
<dbReference type="GO" id="GO:0005524">
    <property type="term" value="F:ATP binding"/>
    <property type="evidence" value="ECO:0007669"/>
    <property type="project" value="UniProtKB-KW"/>
</dbReference>
<evidence type="ECO:0000256" key="4">
    <source>
        <dbReference type="ARBA" id="ARBA00017575"/>
    </source>
</evidence>
<evidence type="ECO:0000256" key="20">
    <source>
        <dbReference type="PIRSR" id="PIRSR600829-1"/>
    </source>
</evidence>
<feature type="binding site" evidence="22">
    <location>
        <begin position="91"/>
        <end position="92"/>
    </location>
    <ligand>
        <name>ATP</name>
        <dbReference type="ChEBI" id="CHEBI:30616"/>
    </ligand>
</feature>
<dbReference type="InterPro" id="IPR000829">
    <property type="entry name" value="DAGK"/>
</dbReference>
<evidence type="ECO:0000256" key="7">
    <source>
        <dbReference type="ARBA" id="ARBA00022519"/>
    </source>
</evidence>
<evidence type="ECO:0000256" key="3">
    <source>
        <dbReference type="ARBA" id="ARBA00012133"/>
    </source>
</evidence>
<feature type="transmembrane region" description="Helical" evidence="24">
    <location>
        <begin position="28"/>
        <end position="47"/>
    </location>
</feature>
<evidence type="ECO:0000256" key="10">
    <source>
        <dbReference type="ARBA" id="ARBA00022723"/>
    </source>
</evidence>
<dbReference type="PROSITE" id="PS01069">
    <property type="entry name" value="DAGK_PROKAR"/>
    <property type="match status" value="1"/>
</dbReference>
<feature type="binding site" evidence="21">
    <location>
        <position position="66"/>
    </location>
    <ligand>
        <name>substrate</name>
    </ligand>
</feature>
<gene>
    <name evidence="25" type="ORF">AAH949_01030</name>
</gene>
<dbReference type="GO" id="GO:0005886">
    <property type="term" value="C:plasma membrane"/>
    <property type="evidence" value="ECO:0007669"/>
    <property type="project" value="UniProtKB-SubCell"/>
</dbReference>
<dbReference type="Pfam" id="PF01219">
    <property type="entry name" value="DAGK_prokar"/>
    <property type="match status" value="1"/>
</dbReference>
<feature type="transmembrane region" description="Helical" evidence="24">
    <location>
        <begin position="97"/>
        <end position="118"/>
    </location>
</feature>
<dbReference type="RefSeq" id="WP_134238353.1">
    <property type="nucleotide sequence ID" value="NZ_CP155620.1"/>
</dbReference>